<sequence length="164" mass="17447">MGYTHCWRYQPHSGAYAAAWPAIVQDTTAIIAAVTTHVAIAGPDAAGVPRLSPADGISFNGGPGRNGEAFTLAAPGPTGRQWCFCKTLALPYDLAVTATLLRCQLLLPNTFWIASDGDWDQQWRPARQLIRGLFGAAPTASPFSGAALPTAADYRYLATRTDPD</sequence>
<dbReference type="EMBL" id="BOMV01000098">
    <property type="protein sequence ID" value="GIF01087.1"/>
    <property type="molecule type" value="Genomic_DNA"/>
</dbReference>
<reference evidence="1" key="1">
    <citation type="submission" date="2021-01" db="EMBL/GenBank/DDBJ databases">
        <title>Whole genome shotgun sequence of Actinoplanes rishiriensis NBRC 108556.</title>
        <authorList>
            <person name="Komaki H."/>
            <person name="Tamura T."/>
        </authorList>
    </citation>
    <scope>NUCLEOTIDE SEQUENCE</scope>
    <source>
        <strain evidence="1">NBRC 108556</strain>
    </source>
</reference>
<evidence type="ECO:0000313" key="2">
    <source>
        <dbReference type="Proteomes" id="UP000636960"/>
    </source>
</evidence>
<evidence type="ECO:0000313" key="1">
    <source>
        <dbReference type="EMBL" id="GIF01087.1"/>
    </source>
</evidence>
<organism evidence="1 2">
    <name type="scientific">Paractinoplanes rishiriensis</name>
    <dbReference type="NCBI Taxonomy" id="1050105"/>
    <lineage>
        <taxon>Bacteria</taxon>
        <taxon>Bacillati</taxon>
        <taxon>Actinomycetota</taxon>
        <taxon>Actinomycetes</taxon>
        <taxon>Micromonosporales</taxon>
        <taxon>Micromonosporaceae</taxon>
        <taxon>Paractinoplanes</taxon>
    </lineage>
</organism>
<dbReference type="RefSeq" id="WP_203789546.1">
    <property type="nucleotide sequence ID" value="NZ_BOMV01000098.1"/>
</dbReference>
<comment type="caution">
    <text evidence="1">The sequence shown here is derived from an EMBL/GenBank/DDBJ whole genome shotgun (WGS) entry which is preliminary data.</text>
</comment>
<keyword evidence="2" id="KW-1185">Reference proteome</keyword>
<accession>A0A919K553</accession>
<protein>
    <submittedName>
        <fullName evidence="1">Uncharacterized protein</fullName>
    </submittedName>
</protein>
<proteinExistence type="predicted"/>
<name>A0A919K553_9ACTN</name>
<dbReference type="Proteomes" id="UP000636960">
    <property type="component" value="Unassembled WGS sequence"/>
</dbReference>
<dbReference type="AlphaFoldDB" id="A0A919K553"/>
<gene>
    <name evidence="1" type="ORF">Ari01nite_85510</name>
</gene>